<evidence type="ECO:0000313" key="7">
    <source>
        <dbReference type="Proteomes" id="UP000516437"/>
    </source>
</evidence>
<dbReference type="PROSITE" id="PS00018">
    <property type="entry name" value="EF_HAND_1"/>
    <property type="match status" value="2"/>
</dbReference>
<organism evidence="6 7">
    <name type="scientific">Morella rubra</name>
    <name type="common">Chinese bayberry</name>
    <dbReference type="NCBI Taxonomy" id="262757"/>
    <lineage>
        <taxon>Eukaryota</taxon>
        <taxon>Viridiplantae</taxon>
        <taxon>Streptophyta</taxon>
        <taxon>Embryophyta</taxon>
        <taxon>Tracheophyta</taxon>
        <taxon>Spermatophyta</taxon>
        <taxon>Magnoliopsida</taxon>
        <taxon>eudicotyledons</taxon>
        <taxon>Gunneridae</taxon>
        <taxon>Pentapetalae</taxon>
        <taxon>rosids</taxon>
        <taxon>fabids</taxon>
        <taxon>Fagales</taxon>
        <taxon>Myricaceae</taxon>
        <taxon>Morella</taxon>
    </lineage>
</organism>
<evidence type="ECO:0000256" key="4">
    <source>
        <dbReference type="ARBA" id="ARBA00022837"/>
    </source>
</evidence>
<keyword evidence="3" id="KW-0862">Zinc</keyword>
<dbReference type="Proteomes" id="UP000516437">
    <property type="component" value="Chromosome 3"/>
</dbReference>
<dbReference type="SUPFAM" id="SSF57850">
    <property type="entry name" value="RING/U-box"/>
    <property type="match status" value="1"/>
</dbReference>
<dbReference type="PROSITE" id="PS50222">
    <property type="entry name" value="EF_HAND_2"/>
    <property type="match status" value="2"/>
</dbReference>
<comment type="caution">
    <text evidence="6">The sequence shown here is derived from an EMBL/GenBank/DDBJ whole genome shotgun (WGS) entry which is preliminary data.</text>
</comment>
<evidence type="ECO:0000313" key="6">
    <source>
        <dbReference type="EMBL" id="KAB1219364.1"/>
    </source>
</evidence>
<keyword evidence="4" id="KW-0106">Calcium</keyword>
<sequence length="251" mass="29009">MEELHEISAAYYNNATSEVQQLAWQFFRSMDKDNDGQVNFLDFFQFFRQRGYKHIGHDVFAALDANGDGSLEFKEVLTLYYIMKTRNLICDGCRKMLLGVYFTCLTCFHSGADSCDLCATCYKERRFRHPHTSFLDSHMLLRSKKWVPASPAVKKPQFQQPAMQDYFPRPHKQQYDPQSVLQQFQKLAMQDYSPQSNGQQYDPQSGLQQFQQLAMQNYSPQSNGQQYDPQSVPQQFQGLVASNASSSSVCF</sequence>
<dbReference type="AlphaFoldDB" id="A0A6A1W293"/>
<dbReference type="CDD" id="cd02249">
    <property type="entry name" value="ZZ"/>
    <property type="match status" value="1"/>
</dbReference>
<reference evidence="6 7" key="1">
    <citation type="journal article" date="2019" name="Plant Biotechnol. J.">
        <title>The red bayberry genome and genetic basis of sex determination.</title>
        <authorList>
            <person name="Jia H.M."/>
            <person name="Jia H.J."/>
            <person name="Cai Q.L."/>
            <person name="Wang Y."/>
            <person name="Zhao H.B."/>
            <person name="Yang W.F."/>
            <person name="Wang G.Y."/>
            <person name="Li Y.H."/>
            <person name="Zhan D.L."/>
            <person name="Shen Y.T."/>
            <person name="Niu Q.F."/>
            <person name="Chang L."/>
            <person name="Qiu J."/>
            <person name="Zhao L."/>
            <person name="Xie H.B."/>
            <person name="Fu W.Y."/>
            <person name="Jin J."/>
            <person name="Li X.W."/>
            <person name="Jiao Y."/>
            <person name="Zhou C.C."/>
            <person name="Tu T."/>
            <person name="Chai C.Y."/>
            <person name="Gao J.L."/>
            <person name="Fan L.J."/>
            <person name="van de Weg E."/>
            <person name="Wang J.Y."/>
            <person name="Gao Z.S."/>
        </authorList>
    </citation>
    <scope>NUCLEOTIDE SEQUENCE [LARGE SCALE GENOMIC DNA]</scope>
    <source>
        <tissue evidence="6">Leaves</tissue>
    </source>
</reference>
<keyword evidence="7" id="KW-1185">Reference proteome</keyword>
<proteinExistence type="predicted"/>
<keyword evidence="1" id="KW-0479">Metal-binding</keyword>
<dbReference type="EMBL" id="RXIC02000021">
    <property type="protein sequence ID" value="KAB1219364.1"/>
    <property type="molecule type" value="Genomic_DNA"/>
</dbReference>
<keyword evidence="2" id="KW-0863">Zinc-finger</keyword>
<dbReference type="GO" id="GO:0008270">
    <property type="term" value="F:zinc ion binding"/>
    <property type="evidence" value="ECO:0007669"/>
    <property type="project" value="UniProtKB-KW"/>
</dbReference>
<dbReference type="SUPFAM" id="SSF47473">
    <property type="entry name" value="EF-hand"/>
    <property type="match status" value="1"/>
</dbReference>
<dbReference type="Gene3D" id="1.10.238.10">
    <property type="entry name" value="EF-hand"/>
    <property type="match status" value="1"/>
</dbReference>
<gene>
    <name evidence="6" type="ORF">CJ030_MR3G001153</name>
</gene>
<dbReference type="OrthoDB" id="8785703at2759"/>
<dbReference type="InterPro" id="IPR043145">
    <property type="entry name" value="Znf_ZZ_sf"/>
</dbReference>
<name>A0A6A1W293_9ROSI</name>
<dbReference type="GO" id="GO:0005509">
    <property type="term" value="F:calcium ion binding"/>
    <property type="evidence" value="ECO:0007669"/>
    <property type="project" value="InterPro"/>
</dbReference>
<evidence type="ECO:0000256" key="2">
    <source>
        <dbReference type="ARBA" id="ARBA00022771"/>
    </source>
</evidence>
<dbReference type="Pfam" id="PF13202">
    <property type="entry name" value="EF-hand_5"/>
    <property type="match status" value="1"/>
</dbReference>
<evidence type="ECO:0000259" key="5">
    <source>
        <dbReference type="PROSITE" id="PS50222"/>
    </source>
</evidence>
<evidence type="ECO:0000256" key="3">
    <source>
        <dbReference type="ARBA" id="ARBA00022833"/>
    </source>
</evidence>
<dbReference type="CDD" id="cd00051">
    <property type="entry name" value="EFh"/>
    <property type="match status" value="1"/>
</dbReference>
<feature type="domain" description="EF-hand" evidence="5">
    <location>
        <begin position="58"/>
        <end position="86"/>
    </location>
</feature>
<evidence type="ECO:0000256" key="1">
    <source>
        <dbReference type="ARBA" id="ARBA00022723"/>
    </source>
</evidence>
<dbReference type="InterPro" id="IPR011992">
    <property type="entry name" value="EF-hand-dom_pair"/>
</dbReference>
<protein>
    <recommendedName>
        <fullName evidence="5">EF-hand domain-containing protein</fullName>
    </recommendedName>
</protein>
<dbReference type="SMART" id="SM00054">
    <property type="entry name" value="EFh"/>
    <property type="match status" value="2"/>
</dbReference>
<feature type="domain" description="EF-hand" evidence="5">
    <location>
        <begin position="18"/>
        <end position="53"/>
    </location>
</feature>
<dbReference type="InterPro" id="IPR018247">
    <property type="entry name" value="EF_Hand_1_Ca_BS"/>
</dbReference>
<accession>A0A6A1W293</accession>
<dbReference type="Gene3D" id="3.30.60.90">
    <property type="match status" value="1"/>
</dbReference>
<dbReference type="InterPro" id="IPR002048">
    <property type="entry name" value="EF_hand_dom"/>
</dbReference>